<evidence type="ECO:0000256" key="1">
    <source>
        <dbReference type="ARBA" id="ARBA00022898"/>
    </source>
</evidence>
<feature type="active site" description="Proton acceptor" evidence="3">
    <location>
        <position position="207"/>
    </location>
</feature>
<dbReference type="PANTHER" id="PTHR30244">
    <property type="entry name" value="TRANSAMINASE"/>
    <property type="match status" value="1"/>
</dbReference>
<accession>A0A7C3LWS7</accession>
<dbReference type="GO" id="GO:0030170">
    <property type="term" value="F:pyridoxal phosphate binding"/>
    <property type="evidence" value="ECO:0007669"/>
    <property type="project" value="TreeGrafter"/>
</dbReference>
<evidence type="ECO:0000256" key="2">
    <source>
        <dbReference type="ARBA" id="ARBA00037999"/>
    </source>
</evidence>
<dbReference type="PIRSF" id="PIRSF000390">
    <property type="entry name" value="PLP_StrS"/>
    <property type="match status" value="1"/>
</dbReference>
<reference evidence="6" key="1">
    <citation type="journal article" date="2020" name="mSystems">
        <title>Genome- and Community-Level Interaction Insights into Carbon Utilization and Element Cycling Functions of Hydrothermarchaeota in Hydrothermal Sediment.</title>
        <authorList>
            <person name="Zhou Z."/>
            <person name="Liu Y."/>
            <person name="Xu W."/>
            <person name="Pan J."/>
            <person name="Luo Z.H."/>
            <person name="Li M."/>
        </authorList>
    </citation>
    <scope>NUCLEOTIDE SEQUENCE [LARGE SCALE GENOMIC DNA]</scope>
    <source>
        <strain evidence="6">SpSt-902</strain>
    </source>
</reference>
<gene>
    <name evidence="6" type="ORF">ENX03_04980</name>
</gene>
<name>A0A7C3LWS7_9BACT</name>
<sequence length="392" mass="43219">MTSPNPIPFFDLTRQYREVGDKIRAAVEPVLATQQFVLGETVSRFEKKIADFLKSPHAVGVASGTDALVLLLKAAGLSMGEAVLVPSFTFYASVSSICLAGGRPLWAEVDDRLFLVTPETLERSLMSQAVRGKDGVFRTLNGNAPVRGVMVVHLYGQMADMAAISRWAEDRGLWVVEDACQSIGALHDGKSAGTFSRGAAYSFFPTKNLGGAGDGGLISTQDPQMADRIRSLRVHGSRQRYVHDELGYNSRLDAIQAAILETKLAFLPEWNNRRRFLAKRYSDAFSGQSLFRVPAVQKTGEAVFHQYTIVFSRTVTRDRVKERLLQEGIGTEIYYPVPQHRQTAFQSFFRTGLDVTDRLSASVLSLPVFPELTETEQDRVIHVLSEVAGKGG</sequence>
<feature type="modified residue" description="N6-(pyridoxal phosphate)lysine" evidence="4">
    <location>
        <position position="207"/>
    </location>
</feature>
<dbReference type="PANTHER" id="PTHR30244:SF36">
    <property type="entry name" value="3-OXO-GLUCOSE-6-PHOSPHATE:GLUTAMATE AMINOTRANSFERASE"/>
    <property type="match status" value="1"/>
</dbReference>
<dbReference type="GO" id="GO:0000271">
    <property type="term" value="P:polysaccharide biosynthetic process"/>
    <property type="evidence" value="ECO:0007669"/>
    <property type="project" value="TreeGrafter"/>
</dbReference>
<evidence type="ECO:0000313" key="6">
    <source>
        <dbReference type="EMBL" id="HFT93284.1"/>
    </source>
</evidence>
<keyword evidence="1 4" id="KW-0663">Pyridoxal phosphate</keyword>
<dbReference type="SUPFAM" id="SSF53383">
    <property type="entry name" value="PLP-dependent transferases"/>
    <property type="match status" value="1"/>
</dbReference>
<proteinExistence type="inferred from homology"/>
<dbReference type="InterPro" id="IPR015421">
    <property type="entry name" value="PyrdxlP-dep_Trfase_major"/>
</dbReference>
<protein>
    <submittedName>
        <fullName evidence="6">DegT/DnrJ/EryC1/StrS aminotransferase family protein</fullName>
    </submittedName>
</protein>
<keyword evidence="6" id="KW-0808">Transferase</keyword>
<evidence type="ECO:0000256" key="5">
    <source>
        <dbReference type="RuleBase" id="RU004508"/>
    </source>
</evidence>
<dbReference type="InterPro" id="IPR000653">
    <property type="entry name" value="DegT/StrS_aminotransferase"/>
</dbReference>
<dbReference type="Gene3D" id="3.40.640.10">
    <property type="entry name" value="Type I PLP-dependent aspartate aminotransferase-like (Major domain)"/>
    <property type="match status" value="1"/>
</dbReference>
<dbReference type="CDD" id="cd00616">
    <property type="entry name" value="AHBA_syn"/>
    <property type="match status" value="1"/>
</dbReference>
<dbReference type="EMBL" id="DTMM01000096">
    <property type="protein sequence ID" value="HFT93284.1"/>
    <property type="molecule type" value="Genomic_DNA"/>
</dbReference>
<comment type="similarity">
    <text evidence="2 5">Belongs to the DegT/DnrJ/EryC1 family.</text>
</comment>
<dbReference type="AlphaFoldDB" id="A0A7C3LWS7"/>
<dbReference type="Pfam" id="PF01041">
    <property type="entry name" value="DegT_DnrJ_EryC1"/>
    <property type="match status" value="1"/>
</dbReference>
<keyword evidence="6" id="KW-0032">Aminotransferase</keyword>
<dbReference type="Gene3D" id="3.90.1150.10">
    <property type="entry name" value="Aspartate Aminotransferase, domain 1"/>
    <property type="match status" value="1"/>
</dbReference>
<evidence type="ECO:0000256" key="3">
    <source>
        <dbReference type="PIRSR" id="PIRSR000390-1"/>
    </source>
</evidence>
<comment type="caution">
    <text evidence="6">The sequence shown here is derived from an EMBL/GenBank/DDBJ whole genome shotgun (WGS) entry which is preliminary data.</text>
</comment>
<dbReference type="InterPro" id="IPR015424">
    <property type="entry name" value="PyrdxlP-dep_Trfase"/>
</dbReference>
<organism evidence="6">
    <name type="scientific">Leptospirillum ferriphilum</name>
    <dbReference type="NCBI Taxonomy" id="178606"/>
    <lineage>
        <taxon>Bacteria</taxon>
        <taxon>Pseudomonadati</taxon>
        <taxon>Nitrospirota</taxon>
        <taxon>Nitrospiria</taxon>
        <taxon>Nitrospirales</taxon>
        <taxon>Nitrospiraceae</taxon>
        <taxon>Leptospirillum</taxon>
    </lineage>
</organism>
<dbReference type="GO" id="GO:0008483">
    <property type="term" value="F:transaminase activity"/>
    <property type="evidence" value="ECO:0007669"/>
    <property type="project" value="UniProtKB-KW"/>
</dbReference>
<evidence type="ECO:0000256" key="4">
    <source>
        <dbReference type="PIRSR" id="PIRSR000390-2"/>
    </source>
</evidence>
<dbReference type="InterPro" id="IPR015422">
    <property type="entry name" value="PyrdxlP-dep_Trfase_small"/>
</dbReference>